<dbReference type="OrthoDB" id="4061674at2759"/>
<organism evidence="2 3">
    <name type="scientific">Maudiozyma barnettii</name>
    <dbReference type="NCBI Taxonomy" id="61262"/>
    <lineage>
        <taxon>Eukaryota</taxon>
        <taxon>Fungi</taxon>
        <taxon>Dikarya</taxon>
        <taxon>Ascomycota</taxon>
        <taxon>Saccharomycotina</taxon>
        <taxon>Saccharomycetes</taxon>
        <taxon>Saccharomycetales</taxon>
        <taxon>Saccharomycetaceae</taxon>
        <taxon>Maudiozyma</taxon>
    </lineage>
</organism>
<dbReference type="Proteomes" id="UP000644660">
    <property type="component" value="Unassembled WGS sequence"/>
</dbReference>
<dbReference type="AlphaFoldDB" id="A0A8H2VI72"/>
<comment type="caution">
    <text evidence="2">The sequence shown here is derived from an EMBL/GenBank/DDBJ whole genome shotgun (WGS) entry which is preliminary data.</text>
</comment>
<reference evidence="2 3" key="1">
    <citation type="submission" date="2020-05" db="EMBL/GenBank/DDBJ databases">
        <authorList>
            <person name="Casaregola S."/>
            <person name="Devillers H."/>
            <person name="Grondin C."/>
        </authorList>
    </citation>
    <scope>NUCLEOTIDE SEQUENCE [LARGE SCALE GENOMIC DNA]</scope>
    <source>
        <strain evidence="2 3">CLIB 1767</strain>
    </source>
</reference>
<evidence type="ECO:0000256" key="1">
    <source>
        <dbReference type="SAM" id="Phobius"/>
    </source>
</evidence>
<dbReference type="GeneID" id="64859185"/>
<keyword evidence="3" id="KW-1185">Reference proteome</keyword>
<dbReference type="EMBL" id="CAEFZW010000008">
    <property type="protein sequence ID" value="CAB4256114.1"/>
    <property type="molecule type" value="Genomic_DNA"/>
</dbReference>
<name>A0A8H2VI72_9SACH</name>
<accession>A0A8H2VI72</accession>
<keyword evidence="1" id="KW-1133">Transmembrane helix</keyword>
<keyword evidence="1" id="KW-0812">Transmembrane</keyword>
<keyword evidence="1" id="KW-0472">Membrane</keyword>
<proteinExistence type="predicted"/>
<gene>
    <name evidence="2" type="ORF">KABA2_08S03586</name>
</gene>
<feature type="transmembrane region" description="Helical" evidence="1">
    <location>
        <begin position="20"/>
        <end position="38"/>
    </location>
</feature>
<evidence type="ECO:0000313" key="3">
    <source>
        <dbReference type="Proteomes" id="UP000644660"/>
    </source>
</evidence>
<sequence>MKIDSNIFSEAQTLANEPHFKYIMLGVMCGAIVPSIYARRYFSQKTNPSNISEQTENAIKTETNENGTPRRSLIDDELTYELYSSII</sequence>
<protein>
    <submittedName>
        <fullName evidence="2">Similar to Saccharomyces cerevisiae YGR236C SPG1 Protein required for survival at high temperature during stationary phase</fullName>
    </submittedName>
</protein>
<dbReference type="RefSeq" id="XP_041407958.1">
    <property type="nucleotide sequence ID" value="XM_041552024.1"/>
</dbReference>
<evidence type="ECO:0000313" key="2">
    <source>
        <dbReference type="EMBL" id="CAB4256114.1"/>
    </source>
</evidence>